<accession>A0A7R8VJ92</accession>
<evidence type="ECO:0000313" key="1">
    <source>
        <dbReference type="EMBL" id="CAD7199581.1"/>
    </source>
</evidence>
<protein>
    <submittedName>
        <fullName evidence="1">Uncharacterized protein</fullName>
    </submittedName>
</protein>
<organism evidence="1">
    <name type="scientific">Timema douglasi</name>
    <name type="common">Walking stick</name>
    <dbReference type="NCBI Taxonomy" id="61478"/>
    <lineage>
        <taxon>Eukaryota</taxon>
        <taxon>Metazoa</taxon>
        <taxon>Ecdysozoa</taxon>
        <taxon>Arthropoda</taxon>
        <taxon>Hexapoda</taxon>
        <taxon>Insecta</taxon>
        <taxon>Pterygota</taxon>
        <taxon>Neoptera</taxon>
        <taxon>Polyneoptera</taxon>
        <taxon>Phasmatodea</taxon>
        <taxon>Timematodea</taxon>
        <taxon>Timematoidea</taxon>
        <taxon>Timematidae</taxon>
        <taxon>Timema</taxon>
    </lineage>
</organism>
<proteinExistence type="predicted"/>
<sequence length="123" mass="14441">MQKHLVYSNAFDPMTVSGRSSEEGEETECLLKSNCIFARNMTVRNGWQCRPKNVVSSERASFKNYIKSVHRLVRQIPSERLIKKPTRIPYVPLVTEEEQRWLDEFNSRSPPIHYTWPGLPYID</sequence>
<dbReference type="AlphaFoldDB" id="A0A7R8VJ92"/>
<gene>
    <name evidence="1" type="ORF">TDIB3V08_LOCUS5829</name>
</gene>
<name>A0A7R8VJ92_TIMDO</name>
<reference evidence="1" key="1">
    <citation type="submission" date="2020-11" db="EMBL/GenBank/DDBJ databases">
        <authorList>
            <person name="Tran Van P."/>
        </authorList>
    </citation>
    <scope>NUCLEOTIDE SEQUENCE</scope>
</reference>
<dbReference type="EMBL" id="OA566855">
    <property type="protein sequence ID" value="CAD7199581.1"/>
    <property type="molecule type" value="Genomic_DNA"/>
</dbReference>